<dbReference type="GO" id="GO:0005758">
    <property type="term" value="C:mitochondrial intermembrane space"/>
    <property type="evidence" value="ECO:0007669"/>
    <property type="project" value="TreeGrafter"/>
</dbReference>
<dbReference type="InterPro" id="IPR006597">
    <property type="entry name" value="Sel1-like"/>
</dbReference>
<keyword evidence="2" id="KW-0677">Repeat</keyword>
<comment type="caution">
    <text evidence="3">The sequence shown here is derived from an EMBL/GenBank/DDBJ whole genome shotgun (WGS) entry which is preliminary data.</text>
</comment>
<comment type="similarity">
    <text evidence="1">Belongs to the hcp beta-lactamase family.</text>
</comment>
<dbReference type="Gene3D" id="1.25.40.10">
    <property type="entry name" value="Tetratricopeptide repeat domain"/>
    <property type="match status" value="1"/>
</dbReference>
<sequence length="232" mass="26820">MSYDFKKEEDVKEYIKNLGIEYRFGCFSEKDAQICQLLGDYLETVENNHDKAAKIYKENCDERNFGRSCYKYAAYVEKNNLKNLKPVLPEMIRYFKKGCEYNWSDGCFAAGMKLRYHSDSITDVDERTKSLLESLHYLEKACNNKHSEACYVASNIHFAGIKEIGLEPNMSKVLEYSIKACDQNELKGCVNASIIYKKGDGVPKDLNLAQKYKERALDIQRQIKEEKGIKFG</sequence>
<dbReference type="InterPro" id="IPR011990">
    <property type="entry name" value="TPR-like_helical_dom_sf"/>
</dbReference>
<dbReference type="InterPro" id="IPR040239">
    <property type="entry name" value="HcpB-like"/>
</dbReference>
<proteinExistence type="inferred from homology"/>
<evidence type="ECO:0000313" key="3">
    <source>
        <dbReference type="EMBL" id="KAE9542785.1"/>
    </source>
</evidence>
<evidence type="ECO:0000256" key="1">
    <source>
        <dbReference type="ARBA" id="ARBA00008486"/>
    </source>
</evidence>
<keyword evidence="4" id="KW-1185">Reference proteome</keyword>
<dbReference type="EMBL" id="VYZN01000009">
    <property type="protein sequence ID" value="KAE9542785.1"/>
    <property type="molecule type" value="Genomic_DNA"/>
</dbReference>
<dbReference type="PANTHER" id="PTHR13891:SF1">
    <property type="entry name" value="CYTOCHROME C OXIDASE ASSEMBLY FACTOR 7"/>
    <property type="match status" value="1"/>
</dbReference>
<protein>
    <recommendedName>
        <fullName evidence="5">Sel1 repeat-containing protein 1</fullName>
    </recommendedName>
</protein>
<name>A0A6G0U111_APHGL</name>
<evidence type="ECO:0008006" key="5">
    <source>
        <dbReference type="Google" id="ProtNLM"/>
    </source>
</evidence>
<gene>
    <name evidence="3" type="ORF">AGLY_002696</name>
</gene>
<evidence type="ECO:0000313" key="4">
    <source>
        <dbReference type="Proteomes" id="UP000475862"/>
    </source>
</evidence>
<dbReference type="SMART" id="SM00671">
    <property type="entry name" value="SEL1"/>
    <property type="match status" value="4"/>
</dbReference>
<dbReference type="Proteomes" id="UP000475862">
    <property type="component" value="Unassembled WGS sequence"/>
</dbReference>
<dbReference type="Pfam" id="PF08238">
    <property type="entry name" value="Sel1"/>
    <property type="match status" value="3"/>
</dbReference>
<accession>A0A6G0U111</accession>
<dbReference type="OrthoDB" id="272077at2759"/>
<dbReference type="AlphaFoldDB" id="A0A6G0U111"/>
<reference evidence="3 4" key="1">
    <citation type="submission" date="2019-08" db="EMBL/GenBank/DDBJ databases">
        <title>The genome of the soybean aphid Biotype 1, its phylome, world population structure and adaptation to the North American continent.</title>
        <authorList>
            <person name="Giordano R."/>
            <person name="Donthu R.K."/>
            <person name="Hernandez A.G."/>
            <person name="Wright C.L."/>
            <person name="Zimin A.V."/>
        </authorList>
    </citation>
    <scope>NUCLEOTIDE SEQUENCE [LARGE SCALE GENOMIC DNA]</scope>
    <source>
        <tissue evidence="3">Whole aphids</tissue>
    </source>
</reference>
<dbReference type="SUPFAM" id="SSF81901">
    <property type="entry name" value="HCP-like"/>
    <property type="match status" value="2"/>
</dbReference>
<evidence type="ECO:0000256" key="2">
    <source>
        <dbReference type="ARBA" id="ARBA00022737"/>
    </source>
</evidence>
<organism evidence="3 4">
    <name type="scientific">Aphis glycines</name>
    <name type="common">Soybean aphid</name>
    <dbReference type="NCBI Taxonomy" id="307491"/>
    <lineage>
        <taxon>Eukaryota</taxon>
        <taxon>Metazoa</taxon>
        <taxon>Ecdysozoa</taxon>
        <taxon>Arthropoda</taxon>
        <taxon>Hexapoda</taxon>
        <taxon>Insecta</taxon>
        <taxon>Pterygota</taxon>
        <taxon>Neoptera</taxon>
        <taxon>Paraneoptera</taxon>
        <taxon>Hemiptera</taxon>
        <taxon>Sternorrhyncha</taxon>
        <taxon>Aphidomorpha</taxon>
        <taxon>Aphidoidea</taxon>
        <taxon>Aphididae</taxon>
        <taxon>Aphidini</taxon>
        <taxon>Aphis</taxon>
        <taxon>Aphis</taxon>
    </lineage>
</organism>
<dbReference type="PANTHER" id="PTHR13891">
    <property type="entry name" value="CYTOCHROME C OXIDASE ASSEMBLY FACTOR 7"/>
    <property type="match status" value="1"/>
</dbReference>